<protein>
    <submittedName>
        <fullName evidence="1">Uncharacterized protein</fullName>
    </submittedName>
</protein>
<name>A0AA38JWP6_9AGAR</name>
<keyword evidence="2" id="KW-1185">Reference proteome</keyword>
<evidence type="ECO:0000313" key="2">
    <source>
        <dbReference type="Proteomes" id="UP001176059"/>
    </source>
</evidence>
<proteinExistence type="predicted"/>
<dbReference type="EMBL" id="JANVFO010000001">
    <property type="protein sequence ID" value="KAJ3737710.1"/>
    <property type="molecule type" value="Genomic_DNA"/>
</dbReference>
<gene>
    <name evidence="1" type="ORF">DFJ43DRAFT_1148842</name>
</gene>
<organism evidence="1 2">
    <name type="scientific">Lentinula guzmanii</name>
    <dbReference type="NCBI Taxonomy" id="2804957"/>
    <lineage>
        <taxon>Eukaryota</taxon>
        <taxon>Fungi</taxon>
        <taxon>Dikarya</taxon>
        <taxon>Basidiomycota</taxon>
        <taxon>Agaricomycotina</taxon>
        <taxon>Agaricomycetes</taxon>
        <taxon>Agaricomycetidae</taxon>
        <taxon>Agaricales</taxon>
        <taxon>Marasmiineae</taxon>
        <taxon>Omphalotaceae</taxon>
        <taxon>Lentinula</taxon>
    </lineage>
</organism>
<sequence>MEAKEASEREKYQRTYIGPITLAEPSQIHAAPRAYPSSMFLEGNSAHLHEHTAHHPLDDDLFLYLEDSAEEVNVDKLLEEQFQTLLLQALHLDGSGPDEDHLASDDMLEEDMIFL</sequence>
<evidence type="ECO:0000313" key="1">
    <source>
        <dbReference type="EMBL" id="KAJ3737710.1"/>
    </source>
</evidence>
<accession>A0AA38JWP6</accession>
<reference evidence="1" key="2">
    <citation type="journal article" date="2023" name="Proc. Natl. Acad. Sci. U.S.A.">
        <title>A global phylogenomic analysis of the shiitake genus Lentinula.</title>
        <authorList>
            <person name="Sierra-Patev S."/>
            <person name="Min B."/>
            <person name="Naranjo-Ortiz M."/>
            <person name="Looney B."/>
            <person name="Konkel Z."/>
            <person name="Slot J.C."/>
            <person name="Sakamoto Y."/>
            <person name="Steenwyk J.L."/>
            <person name="Rokas A."/>
            <person name="Carro J."/>
            <person name="Camarero S."/>
            <person name="Ferreira P."/>
            <person name="Molpeceres G."/>
            <person name="Ruiz-Duenas F.J."/>
            <person name="Serrano A."/>
            <person name="Henrissat B."/>
            <person name="Drula E."/>
            <person name="Hughes K.W."/>
            <person name="Mata J.L."/>
            <person name="Ishikawa N.K."/>
            <person name="Vargas-Isla R."/>
            <person name="Ushijima S."/>
            <person name="Smith C.A."/>
            <person name="Donoghue J."/>
            <person name="Ahrendt S."/>
            <person name="Andreopoulos W."/>
            <person name="He G."/>
            <person name="LaButti K."/>
            <person name="Lipzen A."/>
            <person name="Ng V."/>
            <person name="Riley R."/>
            <person name="Sandor L."/>
            <person name="Barry K."/>
            <person name="Martinez A.T."/>
            <person name="Xiao Y."/>
            <person name="Gibbons J.G."/>
            <person name="Terashima K."/>
            <person name="Grigoriev I.V."/>
            <person name="Hibbett D."/>
        </authorList>
    </citation>
    <scope>NUCLEOTIDE SEQUENCE</scope>
    <source>
        <strain evidence="1">ET3784</strain>
    </source>
</reference>
<dbReference type="AlphaFoldDB" id="A0AA38JWP6"/>
<dbReference type="Proteomes" id="UP001176059">
    <property type="component" value="Unassembled WGS sequence"/>
</dbReference>
<comment type="caution">
    <text evidence="1">The sequence shown here is derived from an EMBL/GenBank/DDBJ whole genome shotgun (WGS) entry which is preliminary data.</text>
</comment>
<reference evidence="1" key="1">
    <citation type="submission" date="2022-08" db="EMBL/GenBank/DDBJ databases">
        <authorList>
            <consortium name="DOE Joint Genome Institute"/>
            <person name="Min B."/>
            <person name="Sierra-Patev S."/>
            <person name="Naranjo-Ortiz M."/>
            <person name="Looney B."/>
            <person name="Konkel Z."/>
            <person name="Slot J.C."/>
            <person name="Sakamoto Y."/>
            <person name="Steenwyk J.L."/>
            <person name="Rokas A."/>
            <person name="Carro J."/>
            <person name="Camarero S."/>
            <person name="Ferreira P."/>
            <person name="Molpeceres G."/>
            <person name="Ruiz-duenas F.J."/>
            <person name="Serrano A."/>
            <person name="Henrissat B."/>
            <person name="Drula E."/>
            <person name="Hughes K.W."/>
            <person name="Mata J.L."/>
            <person name="Ishikawa N.K."/>
            <person name="Vargas-Isla R."/>
            <person name="Ushijima S."/>
            <person name="Smith C.A."/>
            <person name="Ahrendt S."/>
            <person name="Andreopoulos W."/>
            <person name="He G."/>
            <person name="LaButti K."/>
            <person name="Lipzen A."/>
            <person name="Ng V."/>
            <person name="Riley R."/>
            <person name="Sandor L."/>
            <person name="Barry K."/>
            <person name="Martinez A.T."/>
            <person name="Xiao Y."/>
            <person name="Gibbons J.G."/>
            <person name="Terashima K."/>
            <person name="Hibbett D.S."/>
            <person name="Grigoriev I.V."/>
        </authorList>
    </citation>
    <scope>NUCLEOTIDE SEQUENCE</scope>
    <source>
        <strain evidence="1">ET3784</strain>
    </source>
</reference>